<sequence length="80" mass="8900">MASPHSFCCSSRAEGVGWWSRLVPPSMDWAATALLCAAAATVITLVHIYHHLLHYAEPIYQRFIVRLIFMAPVMLRSASA</sequence>
<evidence type="ECO:0000256" key="5">
    <source>
        <dbReference type="SAM" id="Phobius"/>
    </source>
</evidence>
<keyword evidence="2 5" id="KW-0812">Transmembrane</keyword>
<dbReference type="InterPro" id="IPR005178">
    <property type="entry name" value="Ostalpha/TMEM184C"/>
</dbReference>
<proteinExistence type="predicted"/>
<dbReference type="EMBL" id="SPHZ02000009">
    <property type="protein sequence ID" value="KAF0900060.1"/>
    <property type="molecule type" value="Genomic_DNA"/>
</dbReference>
<evidence type="ECO:0000313" key="7">
    <source>
        <dbReference type="Proteomes" id="UP000479710"/>
    </source>
</evidence>
<comment type="subcellular location">
    <subcellularLocation>
        <location evidence="1">Membrane</location>
        <topology evidence="1">Multi-pass membrane protein</topology>
    </subcellularLocation>
</comment>
<keyword evidence="3 5" id="KW-1133">Transmembrane helix</keyword>
<dbReference type="AlphaFoldDB" id="A0A6G1CIU2"/>
<accession>A0A6G1CIU2</accession>
<reference evidence="6 7" key="1">
    <citation type="submission" date="2019-11" db="EMBL/GenBank/DDBJ databases">
        <title>Whole genome sequence of Oryza granulata.</title>
        <authorList>
            <person name="Li W."/>
        </authorList>
    </citation>
    <scope>NUCLEOTIDE SEQUENCE [LARGE SCALE GENOMIC DNA]</scope>
    <source>
        <strain evidence="7">cv. Menghai</strain>
        <tissue evidence="6">Leaf</tissue>
    </source>
</reference>
<dbReference type="Pfam" id="PF03619">
    <property type="entry name" value="Solute_trans_a"/>
    <property type="match status" value="1"/>
</dbReference>
<evidence type="ECO:0000256" key="2">
    <source>
        <dbReference type="ARBA" id="ARBA00022692"/>
    </source>
</evidence>
<gene>
    <name evidence="6" type="ORF">E2562_026796</name>
</gene>
<dbReference type="Proteomes" id="UP000479710">
    <property type="component" value="Unassembled WGS sequence"/>
</dbReference>
<organism evidence="6 7">
    <name type="scientific">Oryza meyeriana var. granulata</name>
    <dbReference type="NCBI Taxonomy" id="110450"/>
    <lineage>
        <taxon>Eukaryota</taxon>
        <taxon>Viridiplantae</taxon>
        <taxon>Streptophyta</taxon>
        <taxon>Embryophyta</taxon>
        <taxon>Tracheophyta</taxon>
        <taxon>Spermatophyta</taxon>
        <taxon>Magnoliopsida</taxon>
        <taxon>Liliopsida</taxon>
        <taxon>Poales</taxon>
        <taxon>Poaceae</taxon>
        <taxon>BOP clade</taxon>
        <taxon>Oryzoideae</taxon>
        <taxon>Oryzeae</taxon>
        <taxon>Oryzinae</taxon>
        <taxon>Oryza</taxon>
        <taxon>Oryza meyeriana</taxon>
    </lineage>
</organism>
<evidence type="ECO:0000256" key="4">
    <source>
        <dbReference type="ARBA" id="ARBA00023136"/>
    </source>
</evidence>
<evidence type="ECO:0000256" key="1">
    <source>
        <dbReference type="ARBA" id="ARBA00004141"/>
    </source>
</evidence>
<feature type="transmembrane region" description="Helical" evidence="5">
    <location>
        <begin position="29"/>
        <end position="51"/>
    </location>
</feature>
<keyword evidence="7" id="KW-1185">Reference proteome</keyword>
<protein>
    <submittedName>
        <fullName evidence="6">Uncharacterized protein</fullName>
    </submittedName>
</protein>
<evidence type="ECO:0000313" key="6">
    <source>
        <dbReference type="EMBL" id="KAF0900060.1"/>
    </source>
</evidence>
<dbReference type="GO" id="GO:0016020">
    <property type="term" value="C:membrane"/>
    <property type="evidence" value="ECO:0007669"/>
    <property type="project" value="UniProtKB-SubCell"/>
</dbReference>
<evidence type="ECO:0000256" key="3">
    <source>
        <dbReference type="ARBA" id="ARBA00022989"/>
    </source>
</evidence>
<comment type="caution">
    <text evidence="6">The sequence shown here is derived from an EMBL/GenBank/DDBJ whole genome shotgun (WGS) entry which is preliminary data.</text>
</comment>
<name>A0A6G1CIU2_9ORYZ</name>
<keyword evidence="4 5" id="KW-0472">Membrane</keyword>